<gene>
    <name evidence="1" type="ORF">VTL71DRAFT_4708</name>
</gene>
<organism evidence="1 2">
    <name type="scientific">Oculimacula yallundae</name>
    <dbReference type="NCBI Taxonomy" id="86028"/>
    <lineage>
        <taxon>Eukaryota</taxon>
        <taxon>Fungi</taxon>
        <taxon>Dikarya</taxon>
        <taxon>Ascomycota</taxon>
        <taxon>Pezizomycotina</taxon>
        <taxon>Leotiomycetes</taxon>
        <taxon>Helotiales</taxon>
        <taxon>Ploettnerulaceae</taxon>
        <taxon>Oculimacula</taxon>
    </lineage>
</organism>
<protein>
    <submittedName>
        <fullName evidence="1">Uncharacterized protein</fullName>
    </submittedName>
</protein>
<evidence type="ECO:0000313" key="2">
    <source>
        <dbReference type="Proteomes" id="UP001595075"/>
    </source>
</evidence>
<reference evidence="1 2" key="1">
    <citation type="journal article" date="2024" name="Commun. Biol.">
        <title>Comparative genomic analysis of thermophilic fungi reveals convergent evolutionary adaptations and gene losses.</title>
        <authorList>
            <person name="Steindorff A.S."/>
            <person name="Aguilar-Pontes M.V."/>
            <person name="Robinson A.J."/>
            <person name="Andreopoulos B."/>
            <person name="LaButti K."/>
            <person name="Kuo A."/>
            <person name="Mondo S."/>
            <person name="Riley R."/>
            <person name="Otillar R."/>
            <person name="Haridas S."/>
            <person name="Lipzen A."/>
            <person name="Grimwood J."/>
            <person name="Schmutz J."/>
            <person name="Clum A."/>
            <person name="Reid I.D."/>
            <person name="Moisan M.C."/>
            <person name="Butler G."/>
            <person name="Nguyen T.T.M."/>
            <person name="Dewar K."/>
            <person name="Conant G."/>
            <person name="Drula E."/>
            <person name="Henrissat B."/>
            <person name="Hansel C."/>
            <person name="Singer S."/>
            <person name="Hutchinson M.I."/>
            <person name="de Vries R.P."/>
            <person name="Natvig D.O."/>
            <person name="Powell A.J."/>
            <person name="Tsang A."/>
            <person name="Grigoriev I.V."/>
        </authorList>
    </citation>
    <scope>NUCLEOTIDE SEQUENCE [LARGE SCALE GENOMIC DNA]</scope>
    <source>
        <strain evidence="1 2">CBS 494.80</strain>
    </source>
</reference>
<accession>A0ABR4C2S6</accession>
<evidence type="ECO:0000313" key="1">
    <source>
        <dbReference type="EMBL" id="KAL2064214.1"/>
    </source>
</evidence>
<sequence>MPEPEPAFHQHHRRHLNIHCCVVLLHPFEAIDHELASESIHPSIGSNSSLVRIKQERRHLSAPAGPYDTTTPSHHTIIIPTPGTRRNSSSSQLHFGFVLVPSFPNRSEPSCRISSSTRPTRSFLPSRRRKVSITIAGIRRALSFLESRASSVLRRRSFPPVFTSAASFTFPKKSRYSMLSRN</sequence>
<dbReference type="EMBL" id="JAZHXI010000014">
    <property type="protein sequence ID" value="KAL2064214.1"/>
    <property type="molecule type" value="Genomic_DNA"/>
</dbReference>
<keyword evidence="2" id="KW-1185">Reference proteome</keyword>
<dbReference type="Proteomes" id="UP001595075">
    <property type="component" value="Unassembled WGS sequence"/>
</dbReference>
<name>A0ABR4C2S6_9HELO</name>
<proteinExistence type="predicted"/>
<comment type="caution">
    <text evidence="1">The sequence shown here is derived from an EMBL/GenBank/DDBJ whole genome shotgun (WGS) entry which is preliminary data.</text>
</comment>